<feature type="compositionally biased region" description="Low complexity" evidence="1">
    <location>
        <begin position="17"/>
        <end position="26"/>
    </location>
</feature>
<feature type="non-terminal residue" evidence="2">
    <location>
        <position position="549"/>
    </location>
</feature>
<dbReference type="Proteomes" id="UP000673691">
    <property type="component" value="Unassembled WGS sequence"/>
</dbReference>
<name>A0A8H8DIT6_9FUNG</name>
<sequence>RDKRRKAEPPERDAEILPCARPPVLRLRPRYRWRPRGRRKRLSGNQPKMLGAPTGTPPPAPVRGVVAGKERQQSPVDAAHPGLDSSSTPARSLGMGFSAGGGGGSCGTGAKLPLPSAGFMKPIASRKLNSMLPSGRPTLPPLHGSGASNGKAGDGGREVSPRGTHVPDNVATMNQSFGKLTTTPVKQGAVPADTSRAAGEEEDRGWGRAARGRQDSNQGGCTGSDRIVIQFAAAELFHAAEFSTCQAGAGRVPLHGPVVQKEQAAHATLVSLSAPSGADGTAGSHNHHNHQLGDTASFTAPSLFDTPTRSSVSSAYWSTGKKQKNSSQQADSPTPARFACSGARGIPGETTEAQFGSLSVGCSDGADSASPPTPETPGTPSARGAFGLRVRKSDEAAFPVTPTTVRHVPGSAANVANDVFGGVFTPSAAGSSAISSTPKGRSSLRVQWAESPVRPSAAQSATRLDQPLFGHTSTLGLNSPTRKFVGDNAQVQGKTPHYNFVPSVRPPDNSSTAPMLFPSPLSAGGIAGKVPPMAISEASAALRQSEKLA</sequence>
<feature type="compositionally biased region" description="Basic and acidic residues" evidence="1">
    <location>
        <begin position="1"/>
        <end position="15"/>
    </location>
</feature>
<proteinExistence type="predicted"/>
<dbReference type="EMBL" id="JAEFCI010005624">
    <property type="protein sequence ID" value="KAG5460179.1"/>
    <property type="molecule type" value="Genomic_DNA"/>
</dbReference>
<gene>
    <name evidence="2" type="ORF">BJ554DRAFT_7805</name>
</gene>
<feature type="non-terminal residue" evidence="2">
    <location>
        <position position="1"/>
    </location>
</feature>
<comment type="caution">
    <text evidence="2">The sequence shown here is derived from an EMBL/GenBank/DDBJ whole genome shotgun (WGS) entry which is preliminary data.</text>
</comment>
<evidence type="ECO:0000256" key="1">
    <source>
        <dbReference type="SAM" id="MobiDB-lite"/>
    </source>
</evidence>
<accession>A0A8H8DIT6</accession>
<dbReference type="AlphaFoldDB" id="A0A8H8DIT6"/>
<feature type="compositionally biased region" description="Basic residues" evidence="1">
    <location>
        <begin position="27"/>
        <end position="42"/>
    </location>
</feature>
<evidence type="ECO:0000313" key="2">
    <source>
        <dbReference type="EMBL" id="KAG5460179.1"/>
    </source>
</evidence>
<feature type="compositionally biased region" description="Polar residues" evidence="1">
    <location>
        <begin position="292"/>
        <end position="317"/>
    </location>
</feature>
<feature type="region of interest" description="Disordered" evidence="1">
    <location>
        <begin position="273"/>
        <end position="385"/>
    </location>
</feature>
<evidence type="ECO:0000313" key="3">
    <source>
        <dbReference type="Proteomes" id="UP000673691"/>
    </source>
</evidence>
<protein>
    <submittedName>
        <fullName evidence="2">Uncharacterized protein</fullName>
    </submittedName>
</protein>
<reference evidence="2 3" key="1">
    <citation type="journal article" name="Sci. Rep.">
        <title>Genome-scale phylogenetic analyses confirm Olpidium as the closest living zoosporic fungus to the non-flagellated, terrestrial fungi.</title>
        <authorList>
            <person name="Chang Y."/>
            <person name="Rochon D."/>
            <person name="Sekimoto S."/>
            <person name="Wang Y."/>
            <person name="Chovatia M."/>
            <person name="Sandor L."/>
            <person name="Salamov A."/>
            <person name="Grigoriev I.V."/>
            <person name="Stajich J.E."/>
            <person name="Spatafora J.W."/>
        </authorList>
    </citation>
    <scope>NUCLEOTIDE SEQUENCE [LARGE SCALE GENOMIC DNA]</scope>
    <source>
        <strain evidence="2">S191</strain>
    </source>
</reference>
<feature type="region of interest" description="Disordered" evidence="1">
    <location>
        <begin position="188"/>
        <end position="222"/>
    </location>
</feature>
<feature type="region of interest" description="Disordered" evidence="1">
    <location>
        <begin position="129"/>
        <end position="165"/>
    </location>
</feature>
<feature type="region of interest" description="Disordered" evidence="1">
    <location>
        <begin position="1"/>
        <end position="96"/>
    </location>
</feature>
<keyword evidence="3" id="KW-1185">Reference proteome</keyword>
<organism evidence="2 3">
    <name type="scientific">Olpidium bornovanus</name>
    <dbReference type="NCBI Taxonomy" id="278681"/>
    <lineage>
        <taxon>Eukaryota</taxon>
        <taxon>Fungi</taxon>
        <taxon>Fungi incertae sedis</taxon>
        <taxon>Olpidiomycota</taxon>
        <taxon>Olpidiomycotina</taxon>
        <taxon>Olpidiomycetes</taxon>
        <taxon>Olpidiales</taxon>
        <taxon>Olpidiaceae</taxon>
        <taxon>Olpidium</taxon>
    </lineage>
</organism>